<evidence type="ECO:0000256" key="7">
    <source>
        <dbReference type="ARBA" id="ARBA00022827"/>
    </source>
</evidence>
<dbReference type="GO" id="GO:0016740">
    <property type="term" value="F:transferase activity"/>
    <property type="evidence" value="ECO:0007669"/>
    <property type="project" value="UniProtKB-KW"/>
</dbReference>
<dbReference type="RefSeq" id="WP_369339921.1">
    <property type="nucleotide sequence ID" value="NZ_JBFYGN010000025.1"/>
</dbReference>
<dbReference type="PANTHER" id="PTHR30040:SF2">
    <property type="entry name" value="FAD:PROTEIN FMN TRANSFERASE"/>
    <property type="match status" value="1"/>
</dbReference>
<organism evidence="12 13">
    <name type="scientific">Comamonas guangdongensis</name>
    <dbReference type="NCBI Taxonomy" id="510515"/>
    <lineage>
        <taxon>Bacteria</taxon>
        <taxon>Pseudomonadati</taxon>
        <taxon>Pseudomonadota</taxon>
        <taxon>Betaproteobacteria</taxon>
        <taxon>Burkholderiales</taxon>
        <taxon>Comamonadaceae</taxon>
        <taxon>Comamonas</taxon>
    </lineage>
</organism>
<keyword evidence="5 11" id="KW-0808">Transferase</keyword>
<dbReference type="Proteomes" id="UP001561046">
    <property type="component" value="Unassembled WGS sequence"/>
</dbReference>
<dbReference type="PIRSF" id="PIRSF006268">
    <property type="entry name" value="ApbE"/>
    <property type="match status" value="1"/>
</dbReference>
<keyword evidence="4 11" id="KW-0285">Flavoprotein</keyword>
<dbReference type="InterPro" id="IPR003374">
    <property type="entry name" value="ApbE-like_sf"/>
</dbReference>
<comment type="similarity">
    <text evidence="11">Belongs to the ApbE family.</text>
</comment>
<comment type="caution">
    <text evidence="12">The sequence shown here is derived from an EMBL/GenBank/DDBJ whole genome shotgun (WGS) entry which is preliminary data.</text>
</comment>
<dbReference type="Gene3D" id="3.10.520.10">
    <property type="entry name" value="ApbE-like domains"/>
    <property type="match status" value="1"/>
</dbReference>
<name>A0ABV3ZYZ3_9BURK</name>
<comment type="catalytic activity">
    <reaction evidence="10 11">
        <text>L-threonyl-[protein] + FAD = FMN-L-threonyl-[protein] + AMP + H(+)</text>
        <dbReference type="Rhea" id="RHEA:36847"/>
        <dbReference type="Rhea" id="RHEA-COMP:11060"/>
        <dbReference type="Rhea" id="RHEA-COMP:11061"/>
        <dbReference type="ChEBI" id="CHEBI:15378"/>
        <dbReference type="ChEBI" id="CHEBI:30013"/>
        <dbReference type="ChEBI" id="CHEBI:57692"/>
        <dbReference type="ChEBI" id="CHEBI:74257"/>
        <dbReference type="ChEBI" id="CHEBI:456215"/>
        <dbReference type="EC" id="2.7.1.180"/>
    </reaction>
</comment>
<dbReference type="EC" id="2.7.1.180" evidence="2 11"/>
<dbReference type="InterPro" id="IPR024932">
    <property type="entry name" value="ApbE"/>
</dbReference>
<evidence type="ECO:0000256" key="1">
    <source>
        <dbReference type="ARBA" id="ARBA00001946"/>
    </source>
</evidence>
<keyword evidence="7 11" id="KW-0274">FAD</keyword>
<dbReference type="PANTHER" id="PTHR30040">
    <property type="entry name" value="THIAMINE BIOSYNTHESIS LIPOPROTEIN APBE"/>
    <property type="match status" value="1"/>
</dbReference>
<evidence type="ECO:0000256" key="8">
    <source>
        <dbReference type="ARBA" id="ARBA00022842"/>
    </source>
</evidence>
<keyword evidence="8 11" id="KW-0460">Magnesium</keyword>
<dbReference type="SUPFAM" id="SSF143631">
    <property type="entry name" value="ApbE-like"/>
    <property type="match status" value="1"/>
</dbReference>
<reference evidence="12 13" key="1">
    <citation type="journal article" date="2013" name="Int. J. Syst. Evol. Microbiol.">
        <title>Comamonas guangdongensis sp. nov., isolated from subterranean forest sediment, and emended description of the genus Comamonas.</title>
        <authorList>
            <person name="Zhang J."/>
            <person name="Wang Y."/>
            <person name="Zhou S."/>
            <person name="Wu C."/>
            <person name="He J."/>
            <person name="Li F."/>
        </authorList>
    </citation>
    <scope>NUCLEOTIDE SEQUENCE [LARGE SCALE GENOMIC DNA]</scope>
    <source>
        <strain evidence="12 13">CCTCC AB2011133</strain>
    </source>
</reference>
<evidence type="ECO:0000256" key="9">
    <source>
        <dbReference type="ARBA" id="ARBA00031306"/>
    </source>
</evidence>
<dbReference type="EMBL" id="JBFYGN010000025">
    <property type="protein sequence ID" value="MEX8194743.1"/>
    <property type="molecule type" value="Genomic_DNA"/>
</dbReference>
<evidence type="ECO:0000256" key="11">
    <source>
        <dbReference type="PIRNR" id="PIRNR006268"/>
    </source>
</evidence>
<gene>
    <name evidence="12" type="ORF">AB6724_18070</name>
</gene>
<evidence type="ECO:0000256" key="6">
    <source>
        <dbReference type="ARBA" id="ARBA00022723"/>
    </source>
</evidence>
<evidence type="ECO:0000313" key="12">
    <source>
        <dbReference type="EMBL" id="MEX8194743.1"/>
    </source>
</evidence>
<dbReference type="Pfam" id="PF02424">
    <property type="entry name" value="ApbE"/>
    <property type="match status" value="1"/>
</dbReference>
<evidence type="ECO:0000313" key="13">
    <source>
        <dbReference type="Proteomes" id="UP001561046"/>
    </source>
</evidence>
<evidence type="ECO:0000256" key="5">
    <source>
        <dbReference type="ARBA" id="ARBA00022679"/>
    </source>
</evidence>
<evidence type="ECO:0000256" key="2">
    <source>
        <dbReference type="ARBA" id="ARBA00011955"/>
    </source>
</evidence>
<evidence type="ECO:0000256" key="10">
    <source>
        <dbReference type="ARBA" id="ARBA00048540"/>
    </source>
</evidence>
<proteinExistence type="inferred from homology"/>
<comment type="cofactor">
    <cofactor evidence="1">
        <name>Mg(2+)</name>
        <dbReference type="ChEBI" id="CHEBI:18420"/>
    </cofactor>
</comment>
<evidence type="ECO:0000256" key="3">
    <source>
        <dbReference type="ARBA" id="ARBA00016337"/>
    </source>
</evidence>
<evidence type="ECO:0000256" key="4">
    <source>
        <dbReference type="ARBA" id="ARBA00022630"/>
    </source>
</evidence>
<sequence>MTSTPRVRFSASLRQLPLSAAPGHAVPANFGIRHWKPAALQQRQDGRIHRLSGRTMGTSWSLSLANPEYLSAEPAQALVQQVLDEVIAQMSNWEADSLITRFNRSEAGQSQVLPAEFAHVLEAALHWARLSGAAMDPSMGALVSLWGFGPRQNPLEPHKAQIPPEPEIERLLRSSGHRLLNWDARTRRLLQPGGLELDLCGIAKGFAVDWAVQRLQSSGWSAGLFEIGGELRAWGRRPDAQPWRVQLGSGMQAHEQPPVLALVDGAFATSGDRWHRFSVDGRRYSHTLDPRTGRPVTHGLSSVTVFHEECMHADALATVLTVLGPQQGLDFACRHGIAALLSAHAEPGAQAQVIRTPAWIKRFET</sequence>
<protein>
    <recommendedName>
        <fullName evidence="3 11">FAD:protein FMN transferase</fullName>
        <ecNumber evidence="2 11">2.7.1.180</ecNumber>
    </recommendedName>
    <alternativeName>
        <fullName evidence="9 11">Flavin transferase</fullName>
    </alternativeName>
</protein>
<keyword evidence="13" id="KW-1185">Reference proteome</keyword>
<accession>A0ABV3ZYZ3</accession>
<keyword evidence="6 11" id="KW-0479">Metal-binding</keyword>